<dbReference type="InterPro" id="IPR053269">
    <property type="entry name" value="Asp-Met_ligase"/>
</dbReference>
<evidence type="ECO:0000313" key="4">
    <source>
        <dbReference type="Proteomes" id="UP000001593"/>
    </source>
</evidence>
<dbReference type="Pfam" id="PF02655">
    <property type="entry name" value="ATP-grasp_3"/>
    <property type="match status" value="1"/>
</dbReference>
<dbReference type="KEGG" id="nve:5522277"/>
<dbReference type="PhylomeDB" id="A7RET6"/>
<keyword evidence="4" id="KW-1185">Reference proteome</keyword>
<dbReference type="EMBL" id="DS469507">
    <property type="protein sequence ID" value="EDO49844.1"/>
    <property type="molecule type" value="Genomic_DNA"/>
</dbReference>
<dbReference type="InterPro" id="IPR011761">
    <property type="entry name" value="ATP-grasp"/>
</dbReference>
<name>A7RET6_NEMVE</name>
<sequence length="444" mass="50269">MKSPNIERVFHCARAHQATASTLPTILVYFSCFKSEVMDPNNNIQKTIEIDTESVAPVLTLGNLFKQDLKNANILSAYPTSFVQNYRFLNDKKYRIFDLSKEEKKNNPFLYLYPGRICPVAGDEFPILMDKQPSESLIQHWKQWLPDFPEPNFKTVDEGMDDADPIITIFPMQKIPEEKHAVEPDMHYHILLKSAIPETGAPCPKHFSADDAVFPCMVKVDQSLSGYGNYVVYNQEQLDDALQIIKDKFGKIAPYVITEFVENVTDTFGSQFYLTKSGEIQWLGTNVNLLKDYDWVGSVVDWDVQEDHKNRVYEDFVIPVAEYLHSQGYFGIAGIDVITSPSGDYLVDLNPRLTGFTPHALIAPYMAKEGLTKSLFKAADPHDCTTEELLKRANFINEQSEGRIVVLFSMDVEEGCIAAIVAFGESVSYVESLFDCLSCEKLVK</sequence>
<dbReference type="PANTHER" id="PTHR37018">
    <property type="entry name" value="CULTURE SPECIFIC PROTEIN, PUTATIVE (AFU_ORTHOLOGUE AFUA_2G00130)-RELATED"/>
    <property type="match status" value="1"/>
</dbReference>
<dbReference type="OMA" id="PFLYLYP"/>
<dbReference type="Gene3D" id="3.30.470.20">
    <property type="entry name" value="ATP-grasp fold, B domain"/>
    <property type="match status" value="1"/>
</dbReference>
<dbReference type="GO" id="GO:0046872">
    <property type="term" value="F:metal ion binding"/>
    <property type="evidence" value="ECO:0007669"/>
    <property type="project" value="InterPro"/>
</dbReference>
<dbReference type="Proteomes" id="UP000001593">
    <property type="component" value="Unassembled WGS sequence"/>
</dbReference>
<feature type="domain" description="ATP-grasp" evidence="2">
    <location>
        <begin position="188"/>
        <end position="380"/>
    </location>
</feature>
<keyword evidence="1" id="KW-0067">ATP-binding</keyword>
<evidence type="ECO:0000259" key="2">
    <source>
        <dbReference type="PROSITE" id="PS50975"/>
    </source>
</evidence>
<accession>A7RET6</accession>
<keyword evidence="1" id="KW-0547">Nucleotide-binding</keyword>
<proteinExistence type="predicted"/>
<gene>
    <name evidence="3" type="ORF">NEMVEDRAFT_v1g237717</name>
</gene>
<dbReference type="SUPFAM" id="SSF56059">
    <property type="entry name" value="Glutathione synthetase ATP-binding domain-like"/>
    <property type="match status" value="1"/>
</dbReference>
<dbReference type="eggNOG" id="ENOG502SATC">
    <property type="taxonomic scope" value="Eukaryota"/>
</dbReference>
<organism evidence="3 4">
    <name type="scientific">Nematostella vectensis</name>
    <name type="common">Starlet sea anemone</name>
    <dbReference type="NCBI Taxonomy" id="45351"/>
    <lineage>
        <taxon>Eukaryota</taxon>
        <taxon>Metazoa</taxon>
        <taxon>Cnidaria</taxon>
        <taxon>Anthozoa</taxon>
        <taxon>Hexacorallia</taxon>
        <taxon>Actiniaria</taxon>
        <taxon>Edwardsiidae</taxon>
        <taxon>Nematostella</taxon>
    </lineage>
</organism>
<dbReference type="PANTHER" id="PTHR37018:SF1">
    <property type="entry name" value="CULTURE SPECIFIC PROTEIN, PUTATIVE (AFU_ORTHOLOGUE AFUA_2G00130)-RELATED"/>
    <property type="match status" value="1"/>
</dbReference>
<evidence type="ECO:0000256" key="1">
    <source>
        <dbReference type="PROSITE-ProRule" id="PRU00409"/>
    </source>
</evidence>
<protein>
    <recommendedName>
        <fullName evidence="2">ATP-grasp domain-containing protein</fullName>
    </recommendedName>
</protein>
<reference evidence="3 4" key="1">
    <citation type="journal article" date="2007" name="Science">
        <title>Sea anemone genome reveals ancestral eumetazoan gene repertoire and genomic organization.</title>
        <authorList>
            <person name="Putnam N.H."/>
            <person name="Srivastava M."/>
            <person name="Hellsten U."/>
            <person name="Dirks B."/>
            <person name="Chapman J."/>
            <person name="Salamov A."/>
            <person name="Terry A."/>
            <person name="Shapiro H."/>
            <person name="Lindquist E."/>
            <person name="Kapitonov V.V."/>
            <person name="Jurka J."/>
            <person name="Genikhovich G."/>
            <person name="Grigoriev I.V."/>
            <person name="Lucas S.M."/>
            <person name="Steele R.E."/>
            <person name="Finnerty J.R."/>
            <person name="Technau U."/>
            <person name="Martindale M.Q."/>
            <person name="Rokhsar D.S."/>
        </authorList>
    </citation>
    <scope>NUCLEOTIDE SEQUENCE [LARGE SCALE GENOMIC DNA]</scope>
    <source>
        <strain evidence="4">CH2 X CH6</strain>
    </source>
</reference>
<evidence type="ECO:0000313" key="3">
    <source>
        <dbReference type="EMBL" id="EDO49844.1"/>
    </source>
</evidence>
<dbReference type="GO" id="GO:0005524">
    <property type="term" value="F:ATP binding"/>
    <property type="evidence" value="ECO:0007669"/>
    <property type="project" value="UniProtKB-UniRule"/>
</dbReference>
<dbReference type="PROSITE" id="PS50975">
    <property type="entry name" value="ATP_GRASP"/>
    <property type="match status" value="1"/>
</dbReference>
<dbReference type="HOGENOM" id="CLU_045742_0_0_1"/>
<dbReference type="InterPro" id="IPR003806">
    <property type="entry name" value="ATP-grasp_PylC-type"/>
</dbReference>
<dbReference type="OrthoDB" id="5946236at2759"/>
<dbReference type="AlphaFoldDB" id="A7RET6"/>
<dbReference type="InParanoid" id="A7RET6"/>